<dbReference type="CDD" id="cd00130">
    <property type="entry name" value="PAS"/>
    <property type="match status" value="2"/>
</dbReference>
<dbReference type="InterPro" id="IPR052016">
    <property type="entry name" value="Bact_Sigma-Reg"/>
</dbReference>
<dbReference type="PANTHER" id="PTHR43156:SF14">
    <property type="entry name" value="PHOSPHOSERINE PHOSPHATASE RSBP"/>
    <property type="match status" value="1"/>
</dbReference>
<dbReference type="PANTHER" id="PTHR43156">
    <property type="entry name" value="STAGE II SPORULATION PROTEIN E-RELATED"/>
    <property type="match status" value="1"/>
</dbReference>
<dbReference type="SMART" id="SM00331">
    <property type="entry name" value="PP2C_SIG"/>
    <property type="match status" value="1"/>
</dbReference>
<dbReference type="Gene3D" id="3.60.40.10">
    <property type="entry name" value="PPM-type phosphatase domain"/>
    <property type="match status" value="1"/>
</dbReference>
<sequence length="498" mass="57336">MKKQIEELKSAIKHFQSLFESLDEVYWTMDVEEGKLLQISPSCQKIYGLPPEAFFENSAIWLDVVYPEDYEYVLEKQQVLKTGEKLDYEYRIIHQQDQSIRWVRDQTVPTLDSEGNIIFLNGMISDITEKKMKDKRLVTLAKVLNSTIEGVLVTDHNQKIIMFNPAFTTITGYGSEVIGMTPKVLRSGLQESNFYKKLWHQLKTKGFWQGELSNRRKNGDIYVQWATITTIKGENGEIQGYASIFDDITERKREEDRIHEDIQLASLVQKTILKPSFNNNDIQISGYYKPSYGLAGDMYTWYELGPGKYGVIIFDVMGHGVAASLVVMSINSILRSIIQTNPHPTYVFKELNKHIRNLFHLNKKEVPFYFTGIYSVIDLGKNQIEYSNAGHPAGFLRQVDGNIQRLDEGTVPIGLLDEIDVPTQKLSWTKGSQLILYTDGLIDIFNESILKNIVILEKEINKQAKLFTEKDIENFIDFIQNKYGEFKDDVSLLLVNFK</sequence>
<feature type="domain" description="PAS" evidence="2">
    <location>
        <begin position="11"/>
        <end position="84"/>
    </location>
</feature>
<dbReference type="SUPFAM" id="SSF81606">
    <property type="entry name" value="PP2C-like"/>
    <property type="match status" value="1"/>
</dbReference>
<dbReference type="Pfam" id="PF07228">
    <property type="entry name" value="SpoIIE"/>
    <property type="match status" value="1"/>
</dbReference>
<evidence type="ECO:0000256" key="1">
    <source>
        <dbReference type="ARBA" id="ARBA00022801"/>
    </source>
</evidence>
<dbReference type="InterPro" id="IPR000014">
    <property type="entry name" value="PAS"/>
</dbReference>
<dbReference type="InterPro" id="IPR000700">
    <property type="entry name" value="PAS-assoc_C"/>
</dbReference>
<name>A0ABU5J4G8_9BACI</name>
<feature type="domain" description="PAC" evidence="3">
    <location>
        <begin position="86"/>
        <end position="139"/>
    </location>
</feature>
<reference evidence="4 5" key="1">
    <citation type="submission" date="2023-11" db="EMBL/GenBank/DDBJ databases">
        <title>Bacillus jintuensis, isolated from a mudflat on the Beibu Gulf coast.</title>
        <authorList>
            <person name="Li M."/>
        </authorList>
    </citation>
    <scope>NUCLEOTIDE SEQUENCE [LARGE SCALE GENOMIC DNA]</scope>
    <source>
        <strain evidence="4 5">31A1R</strain>
    </source>
</reference>
<accession>A0ABU5J4G8</accession>
<evidence type="ECO:0000313" key="5">
    <source>
        <dbReference type="Proteomes" id="UP001290455"/>
    </source>
</evidence>
<protein>
    <submittedName>
        <fullName evidence="4">SpoIIE family protein phosphatase</fullName>
    </submittedName>
</protein>
<evidence type="ECO:0000313" key="4">
    <source>
        <dbReference type="EMBL" id="MDZ5474297.1"/>
    </source>
</evidence>
<dbReference type="Gene3D" id="3.30.450.20">
    <property type="entry name" value="PAS domain"/>
    <property type="match status" value="2"/>
</dbReference>
<dbReference type="SMART" id="SM00086">
    <property type="entry name" value="PAC"/>
    <property type="match status" value="2"/>
</dbReference>
<dbReference type="Pfam" id="PF08447">
    <property type="entry name" value="PAS_3"/>
    <property type="match status" value="1"/>
</dbReference>
<keyword evidence="5" id="KW-1185">Reference proteome</keyword>
<dbReference type="InterPro" id="IPR001610">
    <property type="entry name" value="PAC"/>
</dbReference>
<dbReference type="SMART" id="SM00091">
    <property type="entry name" value="PAS"/>
    <property type="match status" value="2"/>
</dbReference>
<dbReference type="PROSITE" id="PS50112">
    <property type="entry name" value="PAS"/>
    <property type="match status" value="2"/>
</dbReference>
<dbReference type="EMBL" id="JAXOFX010000022">
    <property type="protein sequence ID" value="MDZ5474297.1"/>
    <property type="molecule type" value="Genomic_DNA"/>
</dbReference>
<keyword evidence="1" id="KW-0378">Hydrolase</keyword>
<organism evidence="4 5">
    <name type="scientific">Robertmurraya mangrovi</name>
    <dbReference type="NCBI Taxonomy" id="3098077"/>
    <lineage>
        <taxon>Bacteria</taxon>
        <taxon>Bacillati</taxon>
        <taxon>Bacillota</taxon>
        <taxon>Bacilli</taxon>
        <taxon>Bacillales</taxon>
        <taxon>Bacillaceae</taxon>
        <taxon>Robertmurraya</taxon>
    </lineage>
</organism>
<feature type="domain" description="PAS" evidence="2">
    <location>
        <begin position="136"/>
        <end position="176"/>
    </location>
</feature>
<dbReference type="InterPro" id="IPR013655">
    <property type="entry name" value="PAS_fold_3"/>
</dbReference>
<dbReference type="InterPro" id="IPR001932">
    <property type="entry name" value="PPM-type_phosphatase-like_dom"/>
</dbReference>
<comment type="caution">
    <text evidence="4">The sequence shown here is derived from an EMBL/GenBank/DDBJ whole genome shotgun (WGS) entry which is preliminary data.</text>
</comment>
<dbReference type="Pfam" id="PF13426">
    <property type="entry name" value="PAS_9"/>
    <property type="match status" value="1"/>
</dbReference>
<evidence type="ECO:0000259" key="2">
    <source>
        <dbReference type="PROSITE" id="PS50112"/>
    </source>
</evidence>
<dbReference type="Proteomes" id="UP001290455">
    <property type="component" value="Unassembled WGS sequence"/>
</dbReference>
<dbReference type="InterPro" id="IPR035965">
    <property type="entry name" value="PAS-like_dom_sf"/>
</dbReference>
<dbReference type="RefSeq" id="WP_322448581.1">
    <property type="nucleotide sequence ID" value="NZ_JAXOFX010000022.1"/>
</dbReference>
<evidence type="ECO:0000259" key="3">
    <source>
        <dbReference type="PROSITE" id="PS50113"/>
    </source>
</evidence>
<feature type="domain" description="PAC" evidence="3">
    <location>
        <begin position="208"/>
        <end position="260"/>
    </location>
</feature>
<dbReference type="NCBIfam" id="TIGR00229">
    <property type="entry name" value="sensory_box"/>
    <property type="match status" value="2"/>
</dbReference>
<gene>
    <name evidence="4" type="ORF">SM124_21610</name>
</gene>
<dbReference type="PROSITE" id="PS50113">
    <property type="entry name" value="PAC"/>
    <property type="match status" value="2"/>
</dbReference>
<dbReference type="InterPro" id="IPR036457">
    <property type="entry name" value="PPM-type-like_dom_sf"/>
</dbReference>
<dbReference type="SUPFAM" id="SSF55785">
    <property type="entry name" value="PYP-like sensor domain (PAS domain)"/>
    <property type="match status" value="2"/>
</dbReference>
<proteinExistence type="predicted"/>